<dbReference type="GO" id="GO:0005436">
    <property type="term" value="F:sodium:phosphate symporter activity"/>
    <property type="evidence" value="ECO:0007669"/>
    <property type="project" value="InterPro"/>
</dbReference>
<evidence type="ECO:0000313" key="9">
    <source>
        <dbReference type="Proteomes" id="UP000186705"/>
    </source>
</evidence>
<dbReference type="InterPro" id="IPR026022">
    <property type="entry name" value="PhoU_dom"/>
</dbReference>
<dbReference type="InterPro" id="IPR004633">
    <property type="entry name" value="NaPi_cotrn-rel/YqeW-like"/>
</dbReference>
<feature type="transmembrane region" description="Helical" evidence="6">
    <location>
        <begin position="142"/>
        <end position="163"/>
    </location>
</feature>
<dbReference type="PANTHER" id="PTHR10010:SF46">
    <property type="entry name" value="SODIUM-DEPENDENT PHOSPHATE TRANSPORT PROTEIN 2B"/>
    <property type="match status" value="1"/>
</dbReference>
<evidence type="ECO:0000256" key="5">
    <source>
        <dbReference type="ARBA" id="ARBA00023136"/>
    </source>
</evidence>
<reference evidence="8 9" key="1">
    <citation type="submission" date="2016-11" db="EMBL/GenBank/DDBJ databases">
        <title>Description of two novel members of the family Erysipelotrichaceae: Ileibacterium lipovorans gen. nov., sp. nov. and Dubosiella newyorkensis, gen. nov., sp. nov.</title>
        <authorList>
            <person name="Cox L.M."/>
            <person name="Sohn J."/>
            <person name="Tyrrell K.L."/>
            <person name="Citron D.M."/>
            <person name="Lawson P.A."/>
            <person name="Patel N.B."/>
            <person name="Iizumi T."/>
            <person name="Perez-Perez G.I."/>
            <person name="Goldstein E.J."/>
            <person name="Blaser M.J."/>
        </authorList>
    </citation>
    <scope>NUCLEOTIDE SEQUENCE [LARGE SCALE GENOMIC DNA]</scope>
    <source>
        <strain evidence="8 9">NYU-BL-A4</strain>
    </source>
</reference>
<evidence type="ECO:0000256" key="6">
    <source>
        <dbReference type="SAM" id="Phobius"/>
    </source>
</evidence>
<dbReference type="InterPro" id="IPR038078">
    <property type="entry name" value="PhoU-like_sf"/>
</dbReference>
<feature type="transmembrane region" description="Helical" evidence="6">
    <location>
        <begin position="50"/>
        <end position="75"/>
    </location>
</feature>
<dbReference type="AlphaFoldDB" id="A0A1U7NQN1"/>
<feature type="domain" description="PhoU" evidence="7">
    <location>
        <begin position="454"/>
        <end position="536"/>
    </location>
</feature>
<evidence type="ECO:0000313" key="8">
    <source>
        <dbReference type="EMBL" id="OLU47938.1"/>
    </source>
</evidence>
<dbReference type="EMBL" id="MPKA01000021">
    <property type="protein sequence ID" value="OLU47938.1"/>
    <property type="molecule type" value="Genomic_DNA"/>
</dbReference>
<dbReference type="GO" id="GO:0005886">
    <property type="term" value="C:plasma membrane"/>
    <property type="evidence" value="ECO:0007669"/>
    <property type="project" value="UniProtKB-SubCell"/>
</dbReference>
<dbReference type="Gene3D" id="1.20.58.220">
    <property type="entry name" value="Phosphate transport system protein phou homolog 2, domain 2"/>
    <property type="match status" value="1"/>
</dbReference>
<dbReference type="PANTHER" id="PTHR10010">
    <property type="entry name" value="SOLUTE CARRIER FAMILY 34 SODIUM PHOSPHATE , MEMBER 2-RELATED"/>
    <property type="match status" value="1"/>
</dbReference>
<dbReference type="Pfam" id="PF02690">
    <property type="entry name" value="Na_Pi_cotrans"/>
    <property type="match status" value="2"/>
</dbReference>
<dbReference type="NCBIfam" id="NF037997">
    <property type="entry name" value="Na_Pi_symport"/>
    <property type="match status" value="1"/>
</dbReference>
<sequence>MNLDIVKSVLAFGGGLGMFIYGMQLMADGLQKAAGAKTRNLLGILTNNRLIGVLVGALITAIIQSSSATTVMVVGFVNAGLMNLSQAIGVIMGANIGTTMTGWLVSMSEWGSIFKPDFFAPILLIIGTILFLFSKKDRVKEVAGILVGFGILFIGLGTMSGAIKPYSEEPIFYQAFTIIGSNPIFGLLVGAIVTAVIQSSSASMGILQTLAFNGVVNWGAAAFIALGQNIGTCVTALLSCIGANQNAKRAATLHLLFNIIGSLIVGTVIWIYFALNPAVAASNVSGTSLALFHTGFNIVTTVLLFPFANLLVKIAKRIIPAHEEESARRPILDDRLLETPLIALQTVFQEILNLGSMALESITYSRDLFFDESAFEKLSKNKAKIKEYKNEITTYLEKFDASYLTPEQQLQMQHSILALNNIERISVYCSHIMDRAKDMLDIKISENEREDINTISHHAYKTLKYALRLREEGDVEVFEKVEKHEDSVDAIETDLRSRYMKRMLDNRQGIENGILFLDVIDYYESISDHAERLARYTLQEA</sequence>
<evidence type="ECO:0000256" key="2">
    <source>
        <dbReference type="ARBA" id="ARBA00022475"/>
    </source>
</evidence>
<dbReference type="Proteomes" id="UP000186705">
    <property type="component" value="Unassembled WGS sequence"/>
</dbReference>
<comment type="subcellular location">
    <subcellularLocation>
        <location evidence="1">Cell membrane</location>
        <topology evidence="1">Multi-pass membrane protein</topology>
    </subcellularLocation>
</comment>
<dbReference type="OrthoDB" id="9763003at2"/>
<comment type="caution">
    <text evidence="8">The sequence shown here is derived from an EMBL/GenBank/DDBJ whole genome shotgun (WGS) entry which is preliminary data.</text>
</comment>
<dbReference type="RefSeq" id="WP_076340340.1">
    <property type="nucleotide sequence ID" value="NZ_CANTAN010000003.1"/>
</dbReference>
<feature type="transmembrane region" description="Helical" evidence="6">
    <location>
        <begin position="87"/>
        <end position="106"/>
    </location>
</feature>
<feature type="transmembrane region" description="Helical" evidence="6">
    <location>
        <begin position="6"/>
        <end position="30"/>
    </location>
</feature>
<name>A0A1U7NQN1_9FIRM</name>
<keyword evidence="5 6" id="KW-0472">Membrane</keyword>
<dbReference type="InterPro" id="IPR003841">
    <property type="entry name" value="Na/Pi_transpt"/>
</dbReference>
<keyword evidence="9" id="KW-1185">Reference proteome</keyword>
<dbReference type="Pfam" id="PF01895">
    <property type="entry name" value="PhoU"/>
    <property type="match status" value="1"/>
</dbReference>
<evidence type="ECO:0000256" key="1">
    <source>
        <dbReference type="ARBA" id="ARBA00004651"/>
    </source>
</evidence>
<feature type="transmembrane region" description="Helical" evidence="6">
    <location>
        <begin position="118"/>
        <end position="136"/>
    </location>
</feature>
<protein>
    <submittedName>
        <fullName evidence="8">Na/Pi cotransporter</fullName>
    </submittedName>
</protein>
<keyword evidence="4 6" id="KW-1133">Transmembrane helix</keyword>
<accession>A0A1U7NQN1</accession>
<evidence type="ECO:0000256" key="3">
    <source>
        <dbReference type="ARBA" id="ARBA00022692"/>
    </source>
</evidence>
<feature type="transmembrane region" description="Helical" evidence="6">
    <location>
        <begin position="218"/>
        <end position="243"/>
    </location>
</feature>
<keyword evidence="2" id="KW-1003">Cell membrane</keyword>
<feature type="transmembrane region" description="Helical" evidence="6">
    <location>
        <begin position="255"/>
        <end position="275"/>
    </location>
</feature>
<gene>
    <name evidence="8" type="ORF">BO225_00455</name>
</gene>
<proteinExistence type="predicted"/>
<evidence type="ECO:0000256" key="4">
    <source>
        <dbReference type="ARBA" id="ARBA00022989"/>
    </source>
</evidence>
<dbReference type="GO" id="GO:0044341">
    <property type="term" value="P:sodium-dependent phosphate transport"/>
    <property type="evidence" value="ECO:0007669"/>
    <property type="project" value="InterPro"/>
</dbReference>
<keyword evidence="3 6" id="KW-0812">Transmembrane</keyword>
<dbReference type="GeneID" id="78274427"/>
<dbReference type="SUPFAM" id="SSF109755">
    <property type="entry name" value="PhoU-like"/>
    <property type="match status" value="1"/>
</dbReference>
<organism evidence="8 9">
    <name type="scientific">Dubosiella newyorkensis</name>
    <dbReference type="NCBI Taxonomy" id="1862672"/>
    <lineage>
        <taxon>Bacteria</taxon>
        <taxon>Bacillati</taxon>
        <taxon>Bacillota</taxon>
        <taxon>Erysipelotrichia</taxon>
        <taxon>Erysipelotrichales</taxon>
        <taxon>Erysipelotrichaceae</taxon>
        <taxon>Dubosiella</taxon>
    </lineage>
</organism>
<evidence type="ECO:0000259" key="7">
    <source>
        <dbReference type="Pfam" id="PF01895"/>
    </source>
</evidence>
<feature type="transmembrane region" description="Helical" evidence="6">
    <location>
        <begin position="290"/>
        <end position="312"/>
    </location>
</feature>
<dbReference type="NCBIfam" id="TIGR00704">
    <property type="entry name" value="NaPi_cotrn_rel"/>
    <property type="match status" value="1"/>
</dbReference>
<feature type="transmembrane region" description="Helical" evidence="6">
    <location>
        <begin position="175"/>
        <end position="198"/>
    </location>
</feature>